<keyword evidence="3" id="KW-1185">Reference proteome</keyword>
<evidence type="ECO:0000259" key="1">
    <source>
        <dbReference type="PROSITE" id="PS51662"/>
    </source>
</evidence>
<reference evidence="2 3" key="1">
    <citation type="submission" date="2019-06" db="EMBL/GenBank/DDBJ databases">
        <title>Echinicola alkalisoli sp. nov. isolated from saline soil.</title>
        <authorList>
            <person name="Sun J.-Q."/>
            <person name="Xu L."/>
        </authorList>
    </citation>
    <scope>NUCLEOTIDE SEQUENCE [LARGE SCALE GENOMIC DNA]</scope>
    <source>
        <strain evidence="2 3">LN3S3</strain>
    </source>
</reference>
<feature type="domain" description="BPP" evidence="1">
    <location>
        <begin position="30"/>
        <end position="361"/>
    </location>
</feature>
<dbReference type="KEGG" id="echi:FKX85_17650"/>
<accession>A0A514CM40</accession>
<dbReference type="PROSITE" id="PS51257">
    <property type="entry name" value="PROKAR_LIPOPROTEIN"/>
    <property type="match status" value="1"/>
</dbReference>
<evidence type="ECO:0000313" key="3">
    <source>
        <dbReference type="Proteomes" id="UP000316614"/>
    </source>
</evidence>
<protein>
    <submittedName>
        <fullName evidence="2">Phytase</fullName>
    </submittedName>
</protein>
<dbReference type="EMBL" id="CP041253">
    <property type="protein sequence ID" value="QDH80764.1"/>
    <property type="molecule type" value="Genomic_DNA"/>
</dbReference>
<organism evidence="2 3">
    <name type="scientific">Echinicola soli</name>
    <dbReference type="NCBI Taxonomy" id="2591634"/>
    <lineage>
        <taxon>Bacteria</taxon>
        <taxon>Pseudomonadati</taxon>
        <taxon>Bacteroidota</taxon>
        <taxon>Cytophagia</taxon>
        <taxon>Cytophagales</taxon>
        <taxon>Cyclobacteriaceae</taxon>
        <taxon>Echinicola</taxon>
    </lineage>
</organism>
<gene>
    <name evidence="2" type="ORF">FKX85_17650</name>
</gene>
<sequence>MSYNLRNIAFLIMGGAFMYACDTPKESTSTIASSGMDRPLKATYATDTLPHDSDDPAIWINKENPAYSLIIGTDKDQDGGLYVFDLEGSIIDSLVVKNIQRPNNVDIGYDLPLGKGTVDFAVTGERLTSKLRFYSLPGMKEIVPGGISIFEGETGTEFRDLMGVAIYQNPRNGKSYVIAGRKNGPQDGTYLWQYEIIPDGVQVKLELVRKFGQFSGEKEIEAIAVDNELGYVYYSDEGVGVRKYYADPEKGNEELAFFAQQGFTKDHEGISIYKLDDRTGYVLVSDQEANQFQVFPREGTEGNPHQHELITIVKVSAVNSDGSEVVSVPLNETFKKGLFVAMSDDRTFHLYKWEDMAGDTLNIIQ</sequence>
<name>A0A514CM40_9BACT</name>
<proteinExistence type="predicted"/>
<dbReference type="Gene3D" id="2.120.10.30">
    <property type="entry name" value="TolB, C-terminal domain"/>
    <property type="match status" value="1"/>
</dbReference>
<dbReference type="Pfam" id="PF02333">
    <property type="entry name" value="Phytase"/>
    <property type="match status" value="1"/>
</dbReference>
<dbReference type="PROSITE" id="PS51662">
    <property type="entry name" value="BP_PHYTASE"/>
    <property type="match status" value="1"/>
</dbReference>
<dbReference type="SUPFAM" id="SSF50956">
    <property type="entry name" value="Thermostable phytase (3-phytase)"/>
    <property type="match status" value="1"/>
</dbReference>
<dbReference type="InterPro" id="IPR011042">
    <property type="entry name" value="6-blade_b-propeller_TolB-like"/>
</dbReference>
<dbReference type="GO" id="GO:0016158">
    <property type="term" value="F:inositol hexakisphosphate 3-phosphatase activity"/>
    <property type="evidence" value="ECO:0007669"/>
    <property type="project" value="InterPro"/>
</dbReference>
<evidence type="ECO:0000313" key="2">
    <source>
        <dbReference type="EMBL" id="QDH80764.1"/>
    </source>
</evidence>
<dbReference type="InterPro" id="IPR003431">
    <property type="entry name" value="B-propeller_Phytase"/>
</dbReference>
<dbReference type="Proteomes" id="UP000316614">
    <property type="component" value="Chromosome"/>
</dbReference>
<dbReference type="AlphaFoldDB" id="A0A514CM40"/>
<dbReference type="OrthoDB" id="8696437at2"/>